<feature type="region of interest" description="Disordered" evidence="3">
    <location>
        <begin position="92"/>
        <end position="113"/>
    </location>
</feature>
<dbReference type="NCBIfam" id="NF009682">
    <property type="entry name" value="PRK13203.1"/>
    <property type="match status" value="1"/>
</dbReference>
<dbReference type="PANTHER" id="PTHR33569:SF1">
    <property type="entry name" value="UREASE"/>
    <property type="match status" value="1"/>
</dbReference>
<dbReference type="EMBL" id="CP076456">
    <property type="protein sequence ID" value="QWQ37035.1"/>
    <property type="molecule type" value="Genomic_DNA"/>
</dbReference>
<dbReference type="InterPro" id="IPR036461">
    <property type="entry name" value="Urease_betasu_sf"/>
</dbReference>
<dbReference type="EC" id="3.5.1.5" evidence="4"/>
<evidence type="ECO:0000313" key="4">
    <source>
        <dbReference type="EMBL" id="QWQ37035.1"/>
    </source>
</evidence>
<evidence type="ECO:0000256" key="1">
    <source>
        <dbReference type="ARBA" id="ARBA00022801"/>
    </source>
</evidence>
<name>A0A975S743_9MICC</name>
<organism evidence="4 5">
    <name type="scientific">Arthrobacter sunyaminii</name>
    <dbReference type="NCBI Taxonomy" id="2816859"/>
    <lineage>
        <taxon>Bacteria</taxon>
        <taxon>Bacillati</taxon>
        <taxon>Actinomycetota</taxon>
        <taxon>Actinomycetes</taxon>
        <taxon>Micrococcales</taxon>
        <taxon>Micrococcaceae</taxon>
        <taxon>Arthrobacter</taxon>
    </lineage>
</organism>
<dbReference type="Pfam" id="PF00699">
    <property type="entry name" value="Urease_beta"/>
    <property type="match status" value="1"/>
</dbReference>
<comment type="catalytic activity">
    <reaction evidence="2">
        <text>urea + 2 H2O + H(+) = hydrogencarbonate + 2 NH4(+)</text>
        <dbReference type="Rhea" id="RHEA:20557"/>
        <dbReference type="ChEBI" id="CHEBI:15377"/>
        <dbReference type="ChEBI" id="CHEBI:15378"/>
        <dbReference type="ChEBI" id="CHEBI:16199"/>
        <dbReference type="ChEBI" id="CHEBI:17544"/>
        <dbReference type="ChEBI" id="CHEBI:28938"/>
        <dbReference type="EC" id="3.5.1.5"/>
    </reaction>
</comment>
<protein>
    <submittedName>
        <fullName evidence="4">Urease subunit beta</fullName>
        <ecNumber evidence="4">3.5.1.5</ecNumber>
    </submittedName>
</protein>
<keyword evidence="5" id="KW-1185">Reference proteome</keyword>
<dbReference type="InterPro" id="IPR002019">
    <property type="entry name" value="Urease_beta-like"/>
</dbReference>
<dbReference type="GO" id="GO:0009039">
    <property type="term" value="F:urease activity"/>
    <property type="evidence" value="ECO:0007669"/>
    <property type="project" value="UniProtKB-EC"/>
</dbReference>
<keyword evidence="1 4" id="KW-0378">Hydrolase</keyword>
<evidence type="ECO:0000256" key="2">
    <source>
        <dbReference type="ARBA" id="ARBA00047778"/>
    </source>
</evidence>
<dbReference type="GO" id="GO:0035550">
    <property type="term" value="C:urease complex"/>
    <property type="evidence" value="ECO:0007669"/>
    <property type="project" value="InterPro"/>
</dbReference>
<dbReference type="GO" id="GO:0043419">
    <property type="term" value="P:urea catabolic process"/>
    <property type="evidence" value="ECO:0007669"/>
    <property type="project" value="InterPro"/>
</dbReference>
<dbReference type="Proteomes" id="UP000680588">
    <property type="component" value="Chromosome"/>
</dbReference>
<dbReference type="KEGG" id="asun:KG104_04370"/>
<dbReference type="AlphaFoldDB" id="A0A975S743"/>
<dbReference type="CDD" id="cd00407">
    <property type="entry name" value="Urease_beta"/>
    <property type="match status" value="1"/>
</dbReference>
<evidence type="ECO:0000313" key="5">
    <source>
        <dbReference type="Proteomes" id="UP000680588"/>
    </source>
</evidence>
<dbReference type="Gene3D" id="2.10.150.10">
    <property type="entry name" value="Urease, beta subunit"/>
    <property type="match status" value="1"/>
</dbReference>
<reference evidence="4" key="1">
    <citation type="submission" date="2021-06" db="EMBL/GenBank/DDBJ databases">
        <title>Novel species in genus Arthrobacter.</title>
        <authorList>
            <person name="Zhang G."/>
        </authorList>
    </citation>
    <scope>NUCLEOTIDE SEQUENCE</scope>
    <source>
        <strain evidence="4">Zg-ZUI122</strain>
    </source>
</reference>
<gene>
    <name evidence="4" type="ORF">KG104_04370</name>
</gene>
<sequence>MSGLIPGEVRTAAGSHELNAGRETRVLVVTNDGDRPVQIGSHFHFAEVNSALTFDRTAAAGFRLGVPAGTAVRFEPGASREVMLVRLAGSGTVPGLQIRDGGSPSAPVPGSES</sequence>
<evidence type="ECO:0000256" key="3">
    <source>
        <dbReference type="SAM" id="MobiDB-lite"/>
    </source>
</evidence>
<accession>A0A975S743</accession>
<proteinExistence type="predicted"/>
<dbReference type="InterPro" id="IPR050069">
    <property type="entry name" value="Urease_subunit"/>
</dbReference>
<dbReference type="NCBIfam" id="TIGR00192">
    <property type="entry name" value="urease_beta"/>
    <property type="match status" value="1"/>
</dbReference>
<dbReference type="SUPFAM" id="SSF51278">
    <property type="entry name" value="Urease, beta-subunit"/>
    <property type="match status" value="1"/>
</dbReference>
<dbReference type="PANTHER" id="PTHR33569">
    <property type="entry name" value="UREASE"/>
    <property type="match status" value="1"/>
</dbReference>